<dbReference type="EMBL" id="LVEO01000026">
    <property type="protein sequence ID" value="OCB69055.1"/>
    <property type="molecule type" value="Genomic_DNA"/>
</dbReference>
<evidence type="ECO:0000313" key="6">
    <source>
        <dbReference type="Proteomes" id="UP000321579"/>
    </source>
</evidence>
<dbReference type="EMBL" id="BJVF01000012">
    <property type="protein sequence ID" value="GEL12395.1"/>
    <property type="molecule type" value="Genomic_DNA"/>
</dbReference>
<dbReference type="InterPro" id="IPR001296">
    <property type="entry name" value="Glyco_trans_1"/>
</dbReference>
<evidence type="ECO:0000313" key="3">
    <source>
        <dbReference type="EMBL" id="GEL12395.1"/>
    </source>
</evidence>
<dbReference type="AlphaFoldDB" id="A0A1B9DHA7"/>
<evidence type="ECO:0000259" key="1">
    <source>
        <dbReference type="Pfam" id="PF00534"/>
    </source>
</evidence>
<dbReference type="OrthoDB" id="1411429at2"/>
<feature type="domain" description="Glycosyltransferase subfamily 4-like N-terminal" evidence="2">
    <location>
        <begin position="8"/>
        <end position="156"/>
    </location>
</feature>
<dbReference type="Proteomes" id="UP000093226">
    <property type="component" value="Unassembled WGS sequence"/>
</dbReference>
<organism evidence="4 5">
    <name type="scientific">Flavobacterium glycines</name>
    <dbReference type="NCBI Taxonomy" id="551990"/>
    <lineage>
        <taxon>Bacteria</taxon>
        <taxon>Pseudomonadati</taxon>
        <taxon>Bacteroidota</taxon>
        <taxon>Flavobacteriia</taxon>
        <taxon>Flavobacteriales</taxon>
        <taxon>Flavobacteriaceae</taxon>
        <taxon>Flavobacterium</taxon>
    </lineage>
</organism>
<comment type="caution">
    <text evidence="4">The sequence shown here is derived from an EMBL/GenBank/DDBJ whole genome shotgun (WGS) entry which is preliminary data.</text>
</comment>
<dbReference type="SUPFAM" id="SSF53756">
    <property type="entry name" value="UDP-Glycosyltransferase/glycogen phosphorylase"/>
    <property type="match status" value="1"/>
</dbReference>
<proteinExistence type="predicted"/>
<gene>
    <name evidence="4" type="ORF">FBGL_13545</name>
    <name evidence="3" type="ORF">FGL01_31340</name>
</gene>
<dbReference type="Proteomes" id="UP000321579">
    <property type="component" value="Unassembled WGS sequence"/>
</dbReference>
<dbReference type="PANTHER" id="PTHR12526:SF630">
    <property type="entry name" value="GLYCOSYLTRANSFERASE"/>
    <property type="match status" value="1"/>
</dbReference>
<dbReference type="CDD" id="cd03801">
    <property type="entry name" value="GT4_PimA-like"/>
    <property type="match status" value="1"/>
</dbReference>
<reference evidence="5" key="1">
    <citation type="submission" date="2016-03" db="EMBL/GenBank/DDBJ databases">
        <title>Draft genome sequence of Paenibacillus glacialis DSM 22343.</title>
        <authorList>
            <person name="Shin S.-K."/>
            <person name="Yi H."/>
        </authorList>
    </citation>
    <scope>NUCLEOTIDE SEQUENCE [LARGE SCALE GENOMIC DNA]</scope>
    <source>
        <strain evidence="5">NBRC 105008</strain>
    </source>
</reference>
<accession>A0A1B9DHA7</accession>
<reference evidence="4" key="2">
    <citation type="submission" date="2016-03" db="EMBL/GenBank/DDBJ databases">
        <authorList>
            <person name="Ploux O."/>
        </authorList>
    </citation>
    <scope>NUCLEOTIDE SEQUENCE</scope>
    <source>
        <strain evidence="4">NBRC 105008</strain>
    </source>
</reference>
<dbReference type="PANTHER" id="PTHR12526">
    <property type="entry name" value="GLYCOSYLTRANSFERASE"/>
    <property type="match status" value="1"/>
</dbReference>
<evidence type="ECO:0000313" key="5">
    <source>
        <dbReference type="Proteomes" id="UP000093226"/>
    </source>
</evidence>
<protein>
    <submittedName>
        <fullName evidence="4">Glycosyl transferase family 1</fullName>
    </submittedName>
</protein>
<name>A0A1B9DHA7_9FLAO</name>
<feature type="domain" description="Glycosyl transferase family 1" evidence="1">
    <location>
        <begin position="216"/>
        <end position="355"/>
    </location>
</feature>
<dbReference type="RefSeq" id="WP_066329266.1">
    <property type="nucleotide sequence ID" value="NZ_BJVF01000012.1"/>
</dbReference>
<dbReference type="InterPro" id="IPR028098">
    <property type="entry name" value="Glyco_trans_4-like_N"/>
</dbReference>
<evidence type="ECO:0000313" key="4">
    <source>
        <dbReference type="EMBL" id="OCB69055.1"/>
    </source>
</evidence>
<sequence length="382" mass="44030">MKILMVAIPNHHFFQWVNQLEKSGHEVYWFDSTDGGPEVSRISWVKQIKSWKLRWDFPFRSAIKKQLPKLYTSIQKYNERKVSTVFKQKLNEIQPDIVHCFEMRLAGFPILEVMEKSPQLKFMYSSWGSDIFYYKELGVQETQFKRFLSRVDYIITDCKRDFKIAQTNGYNHEGYSVIIGNGGLAIDFESIQTLSERQIIMIKGYEDGVGKALEIIKALELLPVALIKDFEIVIYSANILVKEYVEDSSFFAQLKVKIFERGQFVANSELLKIMGKSIIHVANSLSDGLPTSAVEAMGMGAFPIQSNPGKVTEEVIINGINGFLIEKPNDVEAIANLIKTAIENKQMRARAQEYNVHFVQQNYNRTQLQQEIINLYQRVKLN</sequence>
<dbReference type="Pfam" id="PF13477">
    <property type="entry name" value="Glyco_trans_4_2"/>
    <property type="match status" value="1"/>
</dbReference>
<reference evidence="3 6" key="3">
    <citation type="submission" date="2019-07" db="EMBL/GenBank/DDBJ databases">
        <title>Whole genome shotgun sequence of Flavobacterium glycines NBRC 105008.</title>
        <authorList>
            <person name="Hosoyama A."/>
            <person name="Uohara A."/>
            <person name="Ohji S."/>
            <person name="Ichikawa N."/>
        </authorList>
    </citation>
    <scope>NUCLEOTIDE SEQUENCE [LARGE SCALE GENOMIC DNA]</scope>
    <source>
        <strain evidence="3 6">NBRC 105008</strain>
    </source>
</reference>
<dbReference type="Pfam" id="PF00534">
    <property type="entry name" value="Glycos_transf_1"/>
    <property type="match status" value="1"/>
</dbReference>
<dbReference type="GO" id="GO:0016757">
    <property type="term" value="F:glycosyltransferase activity"/>
    <property type="evidence" value="ECO:0007669"/>
    <property type="project" value="InterPro"/>
</dbReference>
<dbReference type="Gene3D" id="3.40.50.2000">
    <property type="entry name" value="Glycogen Phosphorylase B"/>
    <property type="match status" value="2"/>
</dbReference>
<evidence type="ECO:0000259" key="2">
    <source>
        <dbReference type="Pfam" id="PF13477"/>
    </source>
</evidence>
<keyword evidence="4" id="KW-0808">Transferase</keyword>
<dbReference type="STRING" id="551990.SAMN05192550_2254"/>